<dbReference type="Gene3D" id="2.60.40.1120">
    <property type="entry name" value="Carboxypeptidase-like, regulatory domain"/>
    <property type="match status" value="1"/>
</dbReference>
<proteinExistence type="predicted"/>
<name>A0A410RTL4_CORCK</name>
<dbReference type="Pfam" id="PF13620">
    <property type="entry name" value="CarboxypepD_reg"/>
    <property type="match status" value="1"/>
</dbReference>
<reference evidence="1 2" key="1">
    <citation type="submission" date="2018-12" db="EMBL/GenBank/DDBJ databases">
        <title>Complete Genome Sequence of the Corallopyronin A producing Myxobacterium Corallococcus coralloides B035.</title>
        <authorList>
            <person name="Bouhired S.M."/>
            <person name="Rupp O."/>
            <person name="Blom J."/>
            <person name="Schaeberle T.F."/>
            <person name="Kehraus S."/>
            <person name="Schiefer A."/>
            <person name="Pfarr K."/>
            <person name="Goesmann A."/>
            <person name="Hoerauf A."/>
            <person name="Koenig G.M."/>
        </authorList>
    </citation>
    <scope>NUCLEOTIDE SEQUENCE [LARGE SCALE GENOMIC DNA]</scope>
    <source>
        <strain evidence="1 2">B035</strain>
    </source>
</reference>
<evidence type="ECO:0000313" key="1">
    <source>
        <dbReference type="EMBL" id="QAT85216.1"/>
    </source>
</evidence>
<gene>
    <name evidence="1" type="ORF">EJ065_3655</name>
</gene>
<accession>A0A410RTL4</accession>
<dbReference type="AlphaFoldDB" id="A0A410RTL4"/>
<sequence length="758" mass="82713">MRWSWVGLVAVVLACAGTRPELEPSGPANEVTWMFRVVDPEGQPVSGARVNVWRADQSQDSALPGTTDAQGTGRVALKPGRYAAEVQARGFVTAFRTDIRIAPESKPRMELSLARAVPLSGRVVDAEGNPLNSVWLRFVSSSVATPLVQTSSDTQGRFTFQGVAAGEGLLYASKADWSWRRLKVVTPQPELTIVMGLRSSLLVRVVDTEGRLIPNASSFVKPIDRRVGISNESEKTPEGTLHLRLPAQRYRVRAFNRAAGCEWERTVDVDVLPGQQAEVTVSFEGIASAGPWTGRAVTPGGKPLAGMQLRATALKTPEGGDLMGGCRTKTGPDGHFELSHPLARPHKLELVSMDGLHQKVGVAEQAPSGPIGGPVVFQSSGVLKGRVLQPDGQPLKKFLLQGYPMAHREGRFAWTPDASRPSALFIWAQGMAPFRLRVEALAHEERTLPDITLDPGHTLVGQVLHEDGRTGVPNARVDWVDPADLEGPRDEHGFKHEADMAGRFHVEHLPHRSLFLRVNQEQGGTALYEVGAHEDQVELRLTADGVLQGFVTDGAHVPLAGVTVRAHCEAGLDTRTTTDEAGHYVLRVPGDRECFVHVSDEPLRDAQWPRPAPLAFSPQPVSLSPHERERRDFVPRSGGGALQVHFPEPRERLEIFLVPGHVDMPETYGALRILQRSAFTSNPAARKWPPEDPDVPGPYHWRVDFDFSHLPPGRYTLFVVDGWFGPSVLRVPVDVKQGEAKSLRLGFPADSGGTPLVP</sequence>
<dbReference type="RefSeq" id="WP_240672932.1">
    <property type="nucleotide sequence ID" value="NZ_CP034669.1"/>
</dbReference>
<dbReference type="PROSITE" id="PS51257">
    <property type="entry name" value="PROKAR_LIPOPROTEIN"/>
    <property type="match status" value="1"/>
</dbReference>
<dbReference type="Proteomes" id="UP000288758">
    <property type="component" value="Chromosome"/>
</dbReference>
<evidence type="ECO:0000313" key="2">
    <source>
        <dbReference type="Proteomes" id="UP000288758"/>
    </source>
</evidence>
<dbReference type="InterPro" id="IPR008969">
    <property type="entry name" value="CarboxyPept-like_regulatory"/>
</dbReference>
<organism evidence="1 2">
    <name type="scientific">Corallococcus coralloides</name>
    <name type="common">Myxococcus coralloides</name>
    <dbReference type="NCBI Taxonomy" id="184914"/>
    <lineage>
        <taxon>Bacteria</taxon>
        <taxon>Pseudomonadati</taxon>
        <taxon>Myxococcota</taxon>
        <taxon>Myxococcia</taxon>
        <taxon>Myxococcales</taxon>
        <taxon>Cystobacterineae</taxon>
        <taxon>Myxococcaceae</taxon>
        <taxon>Corallococcus</taxon>
    </lineage>
</organism>
<dbReference type="SUPFAM" id="SSF49464">
    <property type="entry name" value="Carboxypeptidase regulatory domain-like"/>
    <property type="match status" value="3"/>
</dbReference>
<evidence type="ECO:0008006" key="3">
    <source>
        <dbReference type="Google" id="ProtNLM"/>
    </source>
</evidence>
<protein>
    <recommendedName>
        <fullName evidence="3">Lipoprotein</fullName>
    </recommendedName>
</protein>
<dbReference type="EMBL" id="CP034669">
    <property type="protein sequence ID" value="QAT85216.1"/>
    <property type="molecule type" value="Genomic_DNA"/>
</dbReference>